<evidence type="ECO:0000256" key="2">
    <source>
        <dbReference type="ARBA" id="ARBA00022670"/>
    </source>
</evidence>
<feature type="domain" description="Retrovirus-related Pol polyprotein from transposon TNT 1-94-like beta-barrel" evidence="14">
    <location>
        <begin position="13"/>
        <end position="62"/>
    </location>
</feature>
<evidence type="ECO:0000313" key="16">
    <source>
        <dbReference type="Proteomes" id="UP001630127"/>
    </source>
</evidence>
<evidence type="ECO:0000259" key="14">
    <source>
        <dbReference type="Pfam" id="PF22936"/>
    </source>
</evidence>
<dbReference type="GO" id="GO:0046872">
    <property type="term" value="F:metal ion binding"/>
    <property type="evidence" value="ECO:0007669"/>
    <property type="project" value="UniProtKB-KW"/>
</dbReference>
<evidence type="ECO:0000256" key="1">
    <source>
        <dbReference type="ARBA" id="ARBA00002180"/>
    </source>
</evidence>
<dbReference type="Pfam" id="PF22936">
    <property type="entry name" value="Pol_BBD"/>
    <property type="match status" value="1"/>
</dbReference>
<keyword evidence="12" id="KW-0808">Transferase</keyword>
<dbReference type="GO" id="GO:0008233">
    <property type="term" value="F:peptidase activity"/>
    <property type="evidence" value="ECO:0007669"/>
    <property type="project" value="UniProtKB-KW"/>
</dbReference>
<evidence type="ECO:0000256" key="4">
    <source>
        <dbReference type="ARBA" id="ARBA00022723"/>
    </source>
</evidence>
<evidence type="ECO:0000256" key="8">
    <source>
        <dbReference type="ARBA" id="ARBA00022840"/>
    </source>
</evidence>
<keyword evidence="10" id="KW-0229">DNA integration</keyword>
<sequence>MAKLEDAPTSDVWFLDSGCSNHMTGTQSLFKDLDETYKIKGRLGDDKQVQVEDTSHILKDKKTNQVVVEKKSEAFEAFKKFKVLVEKRSGKHVKTLRANQGEEFMCEEFNSFCEENGIN</sequence>
<dbReference type="InterPro" id="IPR012337">
    <property type="entry name" value="RNaseH-like_sf"/>
</dbReference>
<reference evidence="15 16" key="1">
    <citation type="submission" date="2024-11" db="EMBL/GenBank/DDBJ databases">
        <title>A near-complete genome assembly of Cinchona calisaya.</title>
        <authorList>
            <person name="Lian D.C."/>
            <person name="Zhao X.W."/>
            <person name="Wei L."/>
        </authorList>
    </citation>
    <scope>NUCLEOTIDE SEQUENCE [LARGE SCALE GENOMIC DNA]</scope>
    <source>
        <tissue evidence="15">Nenye</tissue>
    </source>
</reference>
<evidence type="ECO:0000256" key="11">
    <source>
        <dbReference type="ARBA" id="ARBA00022918"/>
    </source>
</evidence>
<evidence type="ECO:0000256" key="7">
    <source>
        <dbReference type="ARBA" id="ARBA00022801"/>
    </source>
</evidence>
<evidence type="ECO:0000256" key="13">
    <source>
        <dbReference type="ARBA" id="ARBA00023172"/>
    </source>
</evidence>
<dbReference type="PANTHER" id="PTHR42648">
    <property type="entry name" value="TRANSPOSASE, PUTATIVE-RELATED"/>
    <property type="match status" value="1"/>
</dbReference>
<evidence type="ECO:0000313" key="15">
    <source>
        <dbReference type="EMBL" id="KAL3504810.1"/>
    </source>
</evidence>
<dbReference type="InterPro" id="IPR039537">
    <property type="entry name" value="Retrotran_Ty1/copia-like"/>
</dbReference>
<dbReference type="InterPro" id="IPR054722">
    <property type="entry name" value="PolX-like_BBD"/>
</dbReference>
<proteinExistence type="predicted"/>
<dbReference type="GO" id="GO:0006508">
    <property type="term" value="P:proteolysis"/>
    <property type="evidence" value="ECO:0007669"/>
    <property type="project" value="UniProtKB-KW"/>
</dbReference>
<evidence type="ECO:0000256" key="9">
    <source>
        <dbReference type="ARBA" id="ARBA00022842"/>
    </source>
</evidence>
<dbReference type="GO" id="GO:0015074">
    <property type="term" value="P:DNA integration"/>
    <property type="evidence" value="ECO:0007669"/>
    <property type="project" value="UniProtKB-KW"/>
</dbReference>
<keyword evidence="12" id="KW-0239">DNA-directed DNA polymerase</keyword>
<keyword evidence="13" id="KW-0233">DNA recombination</keyword>
<evidence type="ECO:0000256" key="6">
    <source>
        <dbReference type="ARBA" id="ARBA00022759"/>
    </source>
</evidence>
<keyword evidence="6" id="KW-0255">Endonuclease</keyword>
<dbReference type="GO" id="GO:0006310">
    <property type="term" value="P:DNA recombination"/>
    <property type="evidence" value="ECO:0007669"/>
    <property type="project" value="UniProtKB-KW"/>
</dbReference>
<keyword evidence="8" id="KW-0067">ATP-binding</keyword>
<gene>
    <name evidence="15" type="ORF">ACH5RR_034651</name>
</gene>
<keyword evidence="4" id="KW-0479">Metal-binding</keyword>
<keyword evidence="12" id="KW-0548">Nucleotidyltransferase</keyword>
<protein>
    <recommendedName>
        <fullName evidence="14">Retrovirus-related Pol polyprotein from transposon TNT 1-94-like beta-barrel domain-containing protein</fullName>
    </recommendedName>
</protein>
<evidence type="ECO:0000256" key="5">
    <source>
        <dbReference type="ARBA" id="ARBA00022741"/>
    </source>
</evidence>
<dbReference type="GO" id="GO:0005524">
    <property type="term" value="F:ATP binding"/>
    <property type="evidence" value="ECO:0007669"/>
    <property type="project" value="UniProtKB-KW"/>
</dbReference>
<dbReference type="GO" id="GO:0003887">
    <property type="term" value="F:DNA-directed DNA polymerase activity"/>
    <property type="evidence" value="ECO:0007669"/>
    <property type="project" value="UniProtKB-KW"/>
</dbReference>
<dbReference type="GO" id="GO:0004519">
    <property type="term" value="F:endonuclease activity"/>
    <property type="evidence" value="ECO:0007669"/>
    <property type="project" value="UniProtKB-KW"/>
</dbReference>
<comment type="function">
    <text evidence="1">The aspartyl protease (PR) mediates the proteolytic cleavages of the Gag and Gag-Pol polyproteins after assembly of the VLP.</text>
</comment>
<organism evidence="15 16">
    <name type="scientific">Cinchona calisaya</name>
    <dbReference type="NCBI Taxonomy" id="153742"/>
    <lineage>
        <taxon>Eukaryota</taxon>
        <taxon>Viridiplantae</taxon>
        <taxon>Streptophyta</taxon>
        <taxon>Embryophyta</taxon>
        <taxon>Tracheophyta</taxon>
        <taxon>Spermatophyta</taxon>
        <taxon>Magnoliopsida</taxon>
        <taxon>eudicotyledons</taxon>
        <taxon>Gunneridae</taxon>
        <taxon>Pentapetalae</taxon>
        <taxon>asterids</taxon>
        <taxon>lamiids</taxon>
        <taxon>Gentianales</taxon>
        <taxon>Rubiaceae</taxon>
        <taxon>Cinchonoideae</taxon>
        <taxon>Cinchoneae</taxon>
        <taxon>Cinchona</taxon>
    </lineage>
</organism>
<keyword evidence="9" id="KW-0460">Magnesium</keyword>
<dbReference type="Proteomes" id="UP001630127">
    <property type="component" value="Unassembled WGS sequence"/>
</dbReference>
<comment type="caution">
    <text evidence="15">The sequence shown here is derived from an EMBL/GenBank/DDBJ whole genome shotgun (WGS) entry which is preliminary data.</text>
</comment>
<dbReference type="SUPFAM" id="SSF53098">
    <property type="entry name" value="Ribonuclease H-like"/>
    <property type="match status" value="1"/>
</dbReference>
<keyword evidence="16" id="KW-1185">Reference proteome</keyword>
<dbReference type="EMBL" id="JBJUIK010000014">
    <property type="protein sequence ID" value="KAL3504810.1"/>
    <property type="molecule type" value="Genomic_DNA"/>
</dbReference>
<name>A0ABD2YF41_9GENT</name>
<keyword evidence="2" id="KW-0645">Protease</keyword>
<evidence type="ECO:0000256" key="3">
    <source>
        <dbReference type="ARBA" id="ARBA00022722"/>
    </source>
</evidence>
<dbReference type="AlphaFoldDB" id="A0ABD2YF41"/>
<keyword evidence="7" id="KW-0378">Hydrolase</keyword>
<evidence type="ECO:0000256" key="10">
    <source>
        <dbReference type="ARBA" id="ARBA00022908"/>
    </source>
</evidence>
<dbReference type="PANTHER" id="PTHR42648:SF11">
    <property type="entry name" value="TRANSPOSON TY4-P GAG-POL POLYPROTEIN"/>
    <property type="match status" value="1"/>
</dbReference>
<keyword evidence="3" id="KW-0540">Nuclease</keyword>
<dbReference type="GO" id="GO:0003964">
    <property type="term" value="F:RNA-directed DNA polymerase activity"/>
    <property type="evidence" value="ECO:0007669"/>
    <property type="project" value="UniProtKB-KW"/>
</dbReference>
<keyword evidence="11" id="KW-0695">RNA-directed DNA polymerase</keyword>
<keyword evidence="5" id="KW-0547">Nucleotide-binding</keyword>
<evidence type="ECO:0000256" key="12">
    <source>
        <dbReference type="ARBA" id="ARBA00022932"/>
    </source>
</evidence>
<accession>A0ABD2YF41</accession>